<name>A0A0V0S8H7_9BILA</name>
<evidence type="ECO:0000313" key="2">
    <source>
        <dbReference type="Proteomes" id="UP000054630"/>
    </source>
</evidence>
<protein>
    <submittedName>
        <fullName evidence="1">Uncharacterized protein</fullName>
    </submittedName>
</protein>
<dbReference type="AlphaFoldDB" id="A0A0V0S8H7"/>
<reference evidence="1 2" key="1">
    <citation type="submission" date="2015-01" db="EMBL/GenBank/DDBJ databases">
        <title>Evolution of Trichinella species and genotypes.</title>
        <authorList>
            <person name="Korhonen P.K."/>
            <person name="Edoardo P."/>
            <person name="Giuseppe L.R."/>
            <person name="Gasser R.B."/>
        </authorList>
    </citation>
    <scope>NUCLEOTIDE SEQUENCE [LARGE SCALE GENOMIC DNA]</scope>
    <source>
        <strain evidence="1">ISS37</strain>
    </source>
</reference>
<dbReference type="EMBL" id="JYDL01000027">
    <property type="protein sequence ID" value="KRX23019.1"/>
    <property type="molecule type" value="Genomic_DNA"/>
</dbReference>
<sequence length="72" mass="8615">MDNSYESRKCHFQETLERGVKLNIQHPMIWRIRDRSSIVCNNMPTSRLQNRILKDLKLQLGKLWKQNNTTST</sequence>
<proteinExistence type="predicted"/>
<organism evidence="1 2">
    <name type="scientific">Trichinella nelsoni</name>
    <dbReference type="NCBI Taxonomy" id="6336"/>
    <lineage>
        <taxon>Eukaryota</taxon>
        <taxon>Metazoa</taxon>
        <taxon>Ecdysozoa</taxon>
        <taxon>Nematoda</taxon>
        <taxon>Enoplea</taxon>
        <taxon>Dorylaimia</taxon>
        <taxon>Trichinellida</taxon>
        <taxon>Trichinellidae</taxon>
        <taxon>Trichinella</taxon>
    </lineage>
</organism>
<evidence type="ECO:0000313" key="1">
    <source>
        <dbReference type="EMBL" id="KRX23019.1"/>
    </source>
</evidence>
<comment type="caution">
    <text evidence="1">The sequence shown here is derived from an EMBL/GenBank/DDBJ whole genome shotgun (WGS) entry which is preliminary data.</text>
</comment>
<keyword evidence="2" id="KW-1185">Reference proteome</keyword>
<dbReference type="Proteomes" id="UP000054630">
    <property type="component" value="Unassembled WGS sequence"/>
</dbReference>
<accession>A0A0V0S8H7</accession>
<gene>
    <name evidence="1" type="ORF">T07_13628</name>
</gene>